<dbReference type="EMBL" id="MNPL01002248">
    <property type="protein sequence ID" value="OQR78416.1"/>
    <property type="molecule type" value="Genomic_DNA"/>
</dbReference>
<dbReference type="GO" id="GO:1902387">
    <property type="term" value="F:ceramide 1-phosphate binding"/>
    <property type="evidence" value="ECO:0007669"/>
    <property type="project" value="TreeGrafter"/>
</dbReference>
<dbReference type="GO" id="GO:0016020">
    <property type="term" value="C:membrane"/>
    <property type="evidence" value="ECO:0007669"/>
    <property type="project" value="TreeGrafter"/>
</dbReference>
<dbReference type="AlphaFoldDB" id="A0A1V9XY49"/>
<proteinExistence type="inferred from homology"/>
<dbReference type="Pfam" id="PF08718">
    <property type="entry name" value="GLTP"/>
    <property type="match status" value="1"/>
</dbReference>
<sequence>MHRYAALAGLLLALVGVYSVPGVTCGLFKAYGAPQRADTAASDTSDPGGFRLATVNEDLIKCLSRDNDILLDSYLGAFREICKIFKEMGSVFNFVTSDLEDKIQILEDYRSRSDVAEHFNSLSSMMSYEMASGAVAIRYPPSGCRTWLRLHRALRFVAAFFLRLSSVDFKEKMTSLAQDCYEQTLAKYHGYLVRKGASLAMYALPTVDAMFSKARDDKADVRPLLKSVGTNAARVSNLTERMFKANGLLDLP</sequence>
<evidence type="ECO:0000313" key="5">
    <source>
        <dbReference type="Proteomes" id="UP000192247"/>
    </source>
</evidence>
<dbReference type="FunFam" id="1.10.3520.10:FF:000002">
    <property type="entry name" value="Ceramide-1-phosphate transfer protein"/>
    <property type="match status" value="1"/>
</dbReference>
<evidence type="ECO:0000313" key="4">
    <source>
        <dbReference type="EMBL" id="OQR78416.1"/>
    </source>
</evidence>
<dbReference type="InterPro" id="IPR036497">
    <property type="entry name" value="GLTP_sf"/>
</dbReference>
<dbReference type="SUPFAM" id="SSF110004">
    <property type="entry name" value="Glycolipid transfer protein, GLTP"/>
    <property type="match status" value="1"/>
</dbReference>
<feature type="chain" id="PRO_5012393304" evidence="2">
    <location>
        <begin position="20"/>
        <end position="252"/>
    </location>
</feature>
<dbReference type="OrthoDB" id="116883at2759"/>
<comment type="similarity">
    <text evidence="1">Belongs to the GLTP family.</text>
</comment>
<dbReference type="FunCoup" id="A0A1V9XY49">
    <property type="interactions" value="329"/>
</dbReference>
<feature type="signal peptide" evidence="2">
    <location>
        <begin position="1"/>
        <end position="19"/>
    </location>
</feature>
<dbReference type="Proteomes" id="UP000192247">
    <property type="component" value="Unassembled WGS sequence"/>
</dbReference>
<feature type="domain" description="Glycolipid transfer protein" evidence="3">
    <location>
        <begin position="70"/>
        <end position="214"/>
    </location>
</feature>
<gene>
    <name evidence="4" type="ORF">BIW11_06427</name>
</gene>
<dbReference type="PANTHER" id="PTHR10219:SF43">
    <property type="entry name" value="GLYCOLIPID TRANSFER PROTEIN DOMAIN-CONTAINING PROTEIN"/>
    <property type="match status" value="1"/>
</dbReference>
<dbReference type="InterPro" id="IPR014830">
    <property type="entry name" value="Glycolipid_transfer_prot_dom"/>
</dbReference>
<evidence type="ECO:0000256" key="1">
    <source>
        <dbReference type="ARBA" id="ARBA00007148"/>
    </source>
</evidence>
<dbReference type="GO" id="GO:1902388">
    <property type="term" value="F:ceramide 1-phosphate transfer activity"/>
    <property type="evidence" value="ECO:0007669"/>
    <property type="project" value="TreeGrafter"/>
</dbReference>
<evidence type="ECO:0000256" key="2">
    <source>
        <dbReference type="SAM" id="SignalP"/>
    </source>
</evidence>
<keyword evidence="5" id="KW-1185">Reference proteome</keyword>
<dbReference type="Gene3D" id="1.10.3520.10">
    <property type="entry name" value="Glycolipid transfer protein"/>
    <property type="match status" value="1"/>
</dbReference>
<dbReference type="InParanoid" id="A0A1V9XY49"/>
<name>A0A1V9XY49_9ACAR</name>
<dbReference type="GO" id="GO:0032691">
    <property type="term" value="P:negative regulation of interleukin-1 beta production"/>
    <property type="evidence" value="ECO:0007669"/>
    <property type="project" value="UniProtKB-ARBA"/>
</dbReference>
<reference evidence="4 5" key="1">
    <citation type="journal article" date="2017" name="Gigascience">
        <title>Draft genome of the honey bee ectoparasitic mite, Tropilaelaps mercedesae, is shaped by the parasitic life history.</title>
        <authorList>
            <person name="Dong X."/>
            <person name="Armstrong S.D."/>
            <person name="Xia D."/>
            <person name="Makepeace B.L."/>
            <person name="Darby A.C."/>
            <person name="Kadowaki T."/>
        </authorList>
    </citation>
    <scope>NUCLEOTIDE SEQUENCE [LARGE SCALE GENOMIC DNA]</scope>
    <source>
        <strain evidence="4">Wuxi-XJTLU</strain>
    </source>
</reference>
<dbReference type="PANTHER" id="PTHR10219">
    <property type="entry name" value="GLYCOLIPID TRANSFER PROTEIN-RELATED"/>
    <property type="match status" value="1"/>
</dbReference>
<dbReference type="STRING" id="418985.A0A1V9XY49"/>
<organism evidence="4 5">
    <name type="scientific">Tropilaelaps mercedesae</name>
    <dbReference type="NCBI Taxonomy" id="418985"/>
    <lineage>
        <taxon>Eukaryota</taxon>
        <taxon>Metazoa</taxon>
        <taxon>Ecdysozoa</taxon>
        <taxon>Arthropoda</taxon>
        <taxon>Chelicerata</taxon>
        <taxon>Arachnida</taxon>
        <taxon>Acari</taxon>
        <taxon>Parasitiformes</taxon>
        <taxon>Mesostigmata</taxon>
        <taxon>Gamasina</taxon>
        <taxon>Dermanyssoidea</taxon>
        <taxon>Laelapidae</taxon>
        <taxon>Tropilaelaps</taxon>
    </lineage>
</organism>
<protein>
    <submittedName>
        <fullName evidence="4">Glycolipid transfer protein domain-containing protein 1-like</fullName>
    </submittedName>
</protein>
<evidence type="ECO:0000259" key="3">
    <source>
        <dbReference type="Pfam" id="PF08718"/>
    </source>
</evidence>
<dbReference type="GO" id="GO:0005829">
    <property type="term" value="C:cytosol"/>
    <property type="evidence" value="ECO:0007669"/>
    <property type="project" value="TreeGrafter"/>
</dbReference>
<comment type="caution">
    <text evidence="4">The sequence shown here is derived from an EMBL/GenBank/DDBJ whole genome shotgun (WGS) entry which is preliminary data.</text>
</comment>
<keyword evidence="2" id="KW-0732">Signal</keyword>
<accession>A0A1V9XY49</accession>